<dbReference type="AlphaFoldDB" id="A0A4S2F2P6"/>
<dbReference type="GO" id="GO:0008705">
    <property type="term" value="F:methionine synthase activity"/>
    <property type="evidence" value="ECO:0007669"/>
    <property type="project" value="InterPro"/>
</dbReference>
<dbReference type="OrthoDB" id="9816190at2"/>
<reference evidence="1 2" key="1">
    <citation type="submission" date="2019-04" db="EMBL/GenBank/DDBJ databases">
        <title>Microbes associate with the intestines of laboratory mice.</title>
        <authorList>
            <person name="Navarre W."/>
            <person name="Wong E."/>
            <person name="Huang K."/>
            <person name="Tropini C."/>
            <person name="Ng K."/>
            <person name="Yu B."/>
        </authorList>
    </citation>
    <scope>NUCLEOTIDE SEQUENCE [LARGE SCALE GENOMIC DNA]</scope>
    <source>
        <strain evidence="1 2">NM07_P-09</strain>
    </source>
</reference>
<dbReference type="InterPro" id="IPR037010">
    <property type="entry name" value="VitB12-dep_Met_synth_activ_sf"/>
</dbReference>
<comment type="caution">
    <text evidence="1">The sequence shown here is derived from an EMBL/GenBank/DDBJ whole genome shotgun (WGS) entry which is preliminary data.</text>
</comment>
<dbReference type="SUPFAM" id="SSF56507">
    <property type="entry name" value="Methionine synthase activation domain-like"/>
    <property type="match status" value="1"/>
</dbReference>
<dbReference type="Gene3D" id="3.40.109.40">
    <property type="match status" value="1"/>
</dbReference>
<accession>A0A4S2F2P6</accession>
<sequence>MATASPLTPLRQGAGAQEPRLSEVLRYLGHKSQAIDPELKATLEATCARAAAAIRPRWVWRVFPLRQEDGIACSGSTTGTRFLVEGTSLVLDGLSMEVLLQGASAIVLMAVTCGPGPDLAWQRTHEKHPTQSLIYNACAVEIVERAADAANAQIDAWSRGQGFSATKRYSPGYGDLPLSVQPALLDALDAQNTLGITLTPQLWMVPQKSVTALMGLKETDNL</sequence>
<name>A0A4S2F2P6_9ACTN</name>
<proteinExistence type="predicted"/>
<keyword evidence="2" id="KW-1185">Reference proteome</keyword>
<dbReference type="Proteomes" id="UP000310263">
    <property type="component" value="Unassembled WGS sequence"/>
</dbReference>
<protein>
    <submittedName>
        <fullName evidence="1">Vitamin B12 dependent methionine synthase</fullName>
    </submittedName>
</protein>
<dbReference type="RefSeq" id="WP_136011855.1">
    <property type="nucleotide sequence ID" value="NZ_SRYE01000001.1"/>
</dbReference>
<dbReference type="EMBL" id="SRYE01000001">
    <property type="protein sequence ID" value="TGY63228.1"/>
    <property type="molecule type" value="Genomic_DNA"/>
</dbReference>
<gene>
    <name evidence="1" type="ORF">E5334_01625</name>
</gene>
<evidence type="ECO:0000313" key="2">
    <source>
        <dbReference type="Proteomes" id="UP000310263"/>
    </source>
</evidence>
<evidence type="ECO:0000313" key="1">
    <source>
        <dbReference type="EMBL" id="TGY63228.1"/>
    </source>
</evidence>
<organism evidence="1 2">
    <name type="scientific">Muricaecibacterium torontonense</name>
    <dbReference type="NCBI Taxonomy" id="3032871"/>
    <lineage>
        <taxon>Bacteria</taxon>
        <taxon>Bacillati</taxon>
        <taxon>Actinomycetota</taxon>
        <taxon>Coriobacteriia</taxon>
        <taxon>Coriobacteriales</taxon>
        <taxon>Atopobiaceae</taxon>
        <taxon>Muricaecibacterium</taxon>
    </lineage>
</organism>